<dbReference type="PROSITE" id="PS50893">
    <property type="entry name" value="ABC_TRANSPORTER_2"/>
    <property type="match status" value="1"/>
</dbReference>
<keyword evidence="5" id="KW-1185">Reference proteome</keyword>
<reference evidence="4 5" key="1">
    <citation type="submission" date="2016-11" db="EMBL/GenBank/DDBJ databases">
        <authorList>
            <person name="Jaros S."/>
            <person name="Januszkiewicz K."/>
            <person name="Wedrychowicz H."/>
        </authorList>
    </citation>
    <scope>NUCLEOTIDE SEQUENCE [LARGE SCALE GENOMIC DNA]</scope>
    <source>
        <strain evidence="4 5">DSM 16917</strain>
    </source>
</reference>
<dbReference type="GO" id="GO:0005524">
    <property type="term" value="F:ATP binding"/>
    <property type="evidence" value="ECO:0007669"/>
    <property type="project" value="UniProtKB-KW"/>
</dbReference>
<evidence type="ECO:0000256" key="1">
    <source>
        <dbReference type="ARBA" id="ARBA00022741"/>
    </source>
</evidence>
<evidence type="ECO:0000313" key="5">
    <source>
        <dbReference type="Proteomes" id="UP000184268"/>
    </source>
</evidence>
<feature type="domain" description="ABC transporter" evidence="3">
    <location>
        <begin position="1"/>
        <end position="230"/>
    </location>
</feature>
<dbReference type="STRING" id="299255.SAMN02745129_3715"/>
<dbReference type="SUPFAM" id="SSF52540">
    <property type="entry name" value="P-loop containing nucleoside triphosphate hydrolases"/>
    <property type="match status" value="1"/>
</dbReference>
<organism evidence="4 5">
    <name type="scientific">Ferrimonas marina</name>
    <dbReference type="NCBI Taxonomy" id="299255"/>
    <lineage>
        <taxon>Bacteria</taxon>
        <taxon>Pseudomonadati</taxon>
        <taxon>Pseudomonadota</taxon>
        <taxon>Gammaproteobacteria</taxon>
        <taxon>Alteromonadales</taxon>
        <taxon>Ferrimonadaceae</taxon>
        <taxon>Ferrimonas</taxon>
    </lineage>
</organism>
<dbReference type="Pfam" id="PF00005">
    <property type="entry name" value="ABC_tran"/>
    <property type="match status" value="1"/>
</dbReference>
<sequence length="270" mass="30113">MRLDLQLAGKLGEFAFDLQWQPELTGITGVFGPSGVGKTSLFRALCGLERSLQGRIELADQLLQDSASGHFVVPEKRRIGVVFQDSRLFPHLTVRQNLQLAARQAKRARWDLDQLAQACNFAELMEQPAPSLSAGQRQRVAIARAIAADPQLLLLDEPLAALDLHSRQMLLEFLQRTAEAIPMVFISHSVSETLQLCDRVALMEGGRIVEYGPTERLAAQLPRRRGHGRVVQYDKDRGQVTLQLDEFAPDFEPDQVVGLVGDPSWLKERS</sequence>
<protein>
    <submittedName>
        <fullName evidence="4">Molybdate transport system ATP-binding protein</fullName>
    </submittedName>
</protein>
<dbReference type="PANTHER" id="PTHR43514">
    <property type="entry name" value="ABC TRANSPORTER I FAMILY MEMBER 10"/>
    <property type="match status" value="1"/>
</dbReference>
<dbReference type="PANTHER" id="PTHR43514:SF4">
    <property type="entry name" value="ABC TRANSPORTER I FAMILY MEMBER 10"/>
    <property type="match status" value="1"/>
</dbReference>
<dbReference type="EMBL" id="FQXG01000006">
    <property type="protein sequence ID" value="SHI03532.1"/>
    <property type="molecule type" value="Genomic_DNA"/>
</dbReference>
<dbReference type="PROSITE" id="PS00211">
    <property type="entry name" value="ABC_TRANSPORTER_1"/>
    <property type="match status" value="1"/>
</dbReference>
<evidence type="ECO:0000313" key="4">
    <source>
        <dbReference type="EMBL" id="SHI03532.1"/>
    </source>
</evidence>
<dbReference type="Proteomes" id="UP000184268">
    <property type="component" value="Unassembled WGS sequence"/>
</dbReference>
<dbReference type="InterPro" id="IPR027417">
    <property type="entry name" value="P-loop_NTPase"/>
</dbReference>
<keyword evidence="1" id="KW-0547">Nucleotide-binding</keyword>
<dbReference type="SMART" id="SM00382">
    <property type="entry name" value="AAA"/>
    <property type="match status" value="1"/>
</dbReference>
<dbReference type="AlphaFoldDB" id="A0A1M5XUZ5"/>
<accession>A0A1M5XUZ5</accession>
<dbReference type="Gene3D" id="3.40.50.300">
    <property type="entry name" value="P-loop containing nucleotide triphosphate hydrolases"/>
    <property type="match status" value="1"/>
</dbReference>
<dbReference type="RefSeq" id="WP_067659433.1">
    <property type="nucleotide sequence ID" value="NZ_FQXG01000006.1"/>
</dbReference>
<evidence type="ECO:0000256" key="2">
    <source>
        <dbReference type="ARBA" id="ARBA00022840"/>
    </source>
</evidence>
<gene>
    <name evidence="4" type="ORF">SAMN02745129_3715</name>
</gene>
<evidence type="ECO:0000259" key="3">
    <source>
        <dbReference type="PROSITE" id="PS50893"/>
    </source>
</evidence>
<dbReference type="OrthoDB" id="9802264at2"/>
<name>A0A1M5XUZ5_9GAMM</name>
<dbReference type="InterPro" id="IPR003439">
    <property type="entry name" value="ABC_transporter-like_ATP-bd"/>
</dbReference>
<dbReference type="InterPro" id="IPR003593">
    <property type="entry name" value="AAA+_ATPase"/>
</dbReference>
<dbReference type="InterPro" id="IPR050334">
    <property type="entry name" value="Molybdenum_import_ModC"/>
</dbReference>
<dbReference type="GO" id="GO:0016887">
    <property type="term" value="F:ATP hydrolysis activity"/>
    <property type="evidence" value="ECO:0007669"/>
    <property type="project" value="InterPro"/>
</dbReference>
<dbReference type="InterPro" id="IPR017871">
    <property type="entry name" value="ABC_transporter-like_CS"/>
</dbReference>
<proteinExistence type="predicted"/>
<keyword evidence="2 4" id="KW-0067">ATP-binding</keyword>